<evidence type="ECO:0000313" key="6">
    <source>
        <dbReference type="Proteomes" id="UP001597033"/>
    </source>
</evidence>
<keyword evidence="1 2" id="KW-0238">DNA-binding</keyword>
<protein>
    <recommendedName>
        <fullName evidence="2 3">Single-stranded DNA-binding protein</fullName>
        <shortName evidence="2">SSB</shortName>
    </recommendedName>
</protein>
<dbReference type="CDD" id="cd04496">
    <property type="entry name" value="SSB_OBF"/>
    <property type="match status" value="1"/>
</dbReference>
<evidence type="ECO:0000256" key="2">
    <source>
        <dbReference type="HAMAP-Rule" id="MF_00984"/>
    </source>
</evidence>
<comment type="caution">
    <text evidence="5">The sequence shown here is derived from an EMBL/GenBank/DDBJ whole genome shotgun (WGS) entry which is preliminary data.</text>
</comment>
<gene>
    <name evidence="5" type="ORF">ACFQ2N_12955</name>
</gene>
<reference evidence="6" key="1">
    <citation type="journal article" date="2019" name="Int. J. Syst. Evol. Microbiol.">
        <title>The Global Catalogue of Microorganisms (GCM) 10K type strain sequencing project: providing services to taxonomists for standard genome sequencing and annotation.</title>
        <authorList>
            <consortium name="The Broad Institute Genomics Platform"/>
            <consortium name="The Broad Institute Genome Sequencing Center for Infectious Disease"/>
            <person name="Wu L."/>
            <person name="Ma J."/>
        </authorList>
    </citation>
    <scope>NUCLEOTIDE SEQUENCE [LARGE SCALE GENOMIC DNA]</scope>
    <source>
        <strain evidence="6">CCUG 55854</strain>
    </source>
</reference>
<organism evidence="5 6">
    <name type="scientific">Pseudoxanthomonas kaohsiungensis</name>
    <dbReference type="NCBI Taxonomy" id="283923"/>
    <lineage>
        <taxon>Bacteria</taxon>
        <taxon>Pseudomonadati</taxon>
        <taxon>Pseudomonadota</taxon>
        <taxon>Gammaproteobacteria</taxon>
        <taxon>Lysobacterales</taxon>
        <taxon>Lysobacteraceae</taxon>
        <taxon>Pseudoxanthomonas</taxon>
    </lineage>
</organism>
<dbReference type="PIRSF" id="PIRSF002070">
    <property type="entry name" value="SSB"/>
    <property type="match status" value="1"/>
</dbReference>
<dbReference type="SUPFAM" id="SSF50249">
    <property type="entry name" value="Nucleic acid-binding proteins"/>
    <property type="match status" value="1"/>
</dbReference>
<dbReference type="Gene3D" id="2.40.50.140">
    <property type="entry name" value="Nucleic acid-binding proteins"/>
    <property type="match status" value="1"/>
</dbReference>
<dbReference type="GO" id="GO:0003677">
    <property type="term" value="F:DNA binding"/>
    <property type="evidence" value="ECO:0007669"/>
    <property type="project" value="UniProtKB-KW"/>
</dbReference>
<keyword evidence="6" id="KW-1185">Reference proteome</keyword>
<dbReference type="HAMAP" id="MF_00984">
    <property type="entry name" value="SSB"/>
    <property type="match status" value="1"/>
</dbReference>
<dbReference type="Pfam" id="PF00436">
    <property type="entry name" value="SSB"/>
    <property type="match status" value="1"/>
</dbReference>
<name>A0ABW3M027_9GAMM</name>
<dbReference type="Proteomes" id="UP001597033">
    <property type="component" value="Unassembled WGS sequence"/>
</dbReference>
<dbReference type="PANTHER" id="PTHR10302:SF27">
    <property type="entry name" value="SINGLE-STRANDED DNA-BINDING PROTEIN"/>
    <property type="match status" value="1"/>
</dbReference>
<evidence type="ECO:0000313" key="5">
    <source>
        <dbReference type="EMBL" id="MFD1043256.1"/>
    </source>
</evidence>
<sequence length="133" mass="14727">MARRTKNSVELICFVGEPIELKTGRSGNSYARFSVATTEVWGTGDQRQERTEWTTVTAFGKTAENLAKYGRKGGYLQIEGSLRTDKYQVEGESKPRYSTYVVVEEFILLDKPEGGAPAGDPPAKDPNSDDIPF</sequence>
<comment type="caution">
    <text evidence="2">Lacks conserved residue(s) required for the propagation of feature annotation.</text>
</comment>
<dbReference type="InterPro" id="IPR012340">
    <property type="entry name" value="NA-bd_OB-fold"/>
</dbReference>
<dbReference type="PANTHER" id="PTHR10302">
    <property type="entry name" value="SINGLE-STRANDED DNA-BINDING PROTEIN"/>
    <property type="match status" value="1"/>
</dbReference>
<dbReference type="NCBIfam" id="TIGR00621">
    <property type="entry name" value="ssb"/>
    <property type="match status" value="1"/>
</dbReference>
<dbReference type="RefSeq" id="WP_162377023.1">
    <property type="nucleotide sequence ID" value="NZ_JBHTKN010000008.1"/>
</dbReference>
<comment type="subunit">
    <text evidence="2">Homotetramer.</text>
</comment>
<dbReference type="InterPro" id="IPR011344">
    <property type="entry name" value="ssDNA-bd"/>
</dbReference>
<evidence type="ECO:0000256" key="4">
    <source>
        <dbReference type="SAM" id="MobiDB-lite"/>
    </source>
</evidence>
<dbReference type="InterPro" id="IPR000424">
    <property type="entry name" value="Primosome_PriB/ssb"/>
</dbReference>
<dbReference type="PROSITE" id="PS50935">
    <property type="entry name" value="SSB"/>
    <property type="match status" value="1"/>
</dbReference>
<evidence type="ECO:0000256" key="1">
    <source>
        <dbReference type="ARBA" id="ARBA00023125"/>
    </source>
</evidence>
<evidence type="ECO:0000256" key="3">
    <source>
        <dbReference type="PIRNR" id="PIRNR002070"/>
    </source>
</evidence>
<accession>A0ABW3M027</accession>
<dbReference type="EMBL" id="JBHTKN010000008">
    <property type="protein sequence ID" value="MFD1043256.1"/>
    <property type="molecule type" value="Genomic_DNA"/>
</dbReference>
<proteinExistence type="inferred from homology"/>
<feature type="region of interest" description="Disordered" evidence="4">
    <location>
        <begin position="111"/>
        <end position="133"/>
    </location>
</feature>